<keyword evidence="3" id="KW-0238">DNA-binding</keyword>
<dbReference type="PANTHER" id="PTHR30126">
    <property type="entry name" value="HTH-TYPE TRANSCRIPTIONAL REGULATOR"/>
    <property type="match status" value="1"/>
</dbReference>
<keyword evidence="4" id="KW-0804">Transcription</keyword>
<dbReference type="InterPro" id="IPR000847">
    <property type="entry name" value="LysR_HTH_N"/>
</dbReference>
<keyword evidence="7" id="KW-1185">Reference proteome</keyword>
<proteinExistence type="inferred from homology"/>
<evidence type="ECO:0000256" key="2">
    <source>
        <dbReference type="ARBA" id="ARBA00023015"/>
    </source>
</evidence>
<evidence type="ECO:0000256" key="3">
    <source>
        <dbReference type="ARBA" id="ARBA00023125"/>
    </source>
</evidence>
<evidence type="ECO:0000256" key="1">
    <source>
        <dbReference type="ARBA" id="ARBA00009437"/>
    </source>
</evidence>
<dbReference type="RefSeq" id="WP_176356038.1">
    <property type="nucleotide sequence ID" value="NZ_JABWDU010000010.1"/>
</dbReference>
<sequence>MRYVQLRAFHHVALTGSFSLAARALHLTQPAISDQVRWLEEEYDVALFVRKRRQIELTPAGSRLLVTTRRLFDAEGEALDVLQEERSLRAGALRIAADSVDHVLDVLTVFRERFPGIQIKVVGGNSHSIVEALLAYDVDVGVLGELPDERPFDVFSLNVSPVVLFAARSHPLATQQSVPLEALSAWPLVMREQGSRTRQMFEKLAEAQGVPLCFAIEAEGREAVRRIVAAGGGLGIVSEAEFDNDPRLVKIALEHQPLSMHEKLICLKDRRNSKSIQAFFATARSLTRQARHSQLP</sequence>
<dbReference type="AlphaFoldDB" id="A0A7Y6UR50"/>
<dbReference type="Gene3D" id="1.10.10.10">
    <property type="entry name" value="Winged helix-like DNA-binding domain superfamily/Winged helix DNA-binding domain"/>
    <property type="match status" value="1"/>
</dbReference>
<comment type="similarity">
    <text evidence="1">Belongs to the LysR transcriptional regulatory family.</text>
</comment>
<dbReference type="Pfam" id="PF00126">
    <property type="entry name" value="HTH_1"/>
    <property type="match status" value="1"/>
</dbReference>
<dbReference type="SUPFAM" id="SSF46785">
    <property type="entry name" value="Winged helix' DNA-binding domain"/>
    <property type="match status" value="1"/>
</dbReference>
<dbReference type="GO" id="GO:0003700">
    <property type="term" value="F:DNA-binding transcription factor activity"/>
    <property type="evidence" value="ECO:0007669"/>
    <property type="project" value="InterPro"/>
</dbReference>
<dbReference type="InterPro" id="IPR036388">
    <property type="entry name" value="WH-like_DNA-bd_sf"/>
</dbReference>
<dbReference type="PROSITE" id="PS50931">
    <property type="entry name" value="HTH_LYSR"/>
    <property type="match status" value="1"/>
</dbReference>
<dbReference type="Pfam" id="PF03466">
    <property type="entry name" value="LysR_substrate"/>
    <property type="match status" value="1"/>
</dbReference>
<comment type="caution">
    <text evidence="6">The sequence shown here is derived from an EMBL/GenBank/DDBJ whole genome shotgun (WGS) entry which is preliminary data.</text>
</comment>
<dbReference type="Proteomes" id="UP000520198">
    <property type="component" value="Unassembled WGS sequence"/>
</dbReference>
<reference evidence="6 7" key="1">
    <citation type="submission" date="2020-06" db="EMBL/GenBank/DDBJ databases">
        <authorList>
            <person name="Grouzdev D.S."/>
        </authorList>
    </citation>
    <scope>NUCLEOTIDE SEQUENCE [LARGE SCALE GENOMIC DNA]</scope>
    <source>
        <strain evidence="6 7">HO-A22</strain>
    </source>
</reference>
<organism evidence="6 7">
    <name type="scientific">Ensifer oleiphilus</name>
    <dbReference type="NCBI Taxonomy" id="2742698"/>
    <lineage>
        <taxon>Bacteria</taxon>
        <taxon>Pseudomonadati</taxon>
        <taxon>Pseudomonadota</taxon>
        <taxon>Alphaproteobacteria</taxon>
        <taxon>Hyphomicrobiales</taxon>
        <taxon>Rhizobiaceae</taxon>
        <taxon>Sinorhizobium/Ensifer group</taxon>
        <taxon>Ensifer</taxon>
    </lineage>
</organism>
<gene>
    <name evidence="6" type="ORF">HT585_27840</name>
</gene>
<dbReference type="SUPFAM" id="SSF53850">
    <property type="entry name" value="Periplasmic binding protein-like II"/>
    <property type="match status" value="1"/>
</dbReference>
<dbReference type="EMBL" id="JABWDU010000010">
    <property type="protein sequence ID" value="NVD42689.1"/>
    <property type="molecule type" value="Genomic_DNA"/>
</dbReference>
<feature type="domain" description="HTH lysR-type" evidence="5">
    <location>
        <begin position="1"/>
        <end position="58"/>
    </location>
</feature>
<name>A0A7Y6UR50_9HYPH</name>
<dbReference type="GO" id="GO:0000976">
    <property type="term" value="F:transcription cis-regulatory region binding"/>
    <property type="evidence" value="ECO:0007669"/>
    <property type="project" value="TreeGrafter"/>
</dbReference>
<dbReference type="Gene3D" id="3.40.190.290">
    <property type="match status" value="1"/>
</dbReference>
<keyword evidence="2" id="KW-0805">Transcription regulation</keyword>
<dbReference type="PANTHER" id="PTHR30126:SF94">
    <property type="entry name" value="LYSR FAMILY TRANSCRIPTIONAL REGULATOR"/>
    <property type="match status" value="1"/>
</dbReference>
<accession>A0A7Y6UR50</accession>
<dbReference type="CDD" id="cd05466">
    <property type="entry name" value="PBP2_LTTR_substrate"/>
    <property type="match status" value="1"/>
</dbReference>
<evidence type="ECO:0000313" key="7">
    <source>
        <dbReference type="Proteomes" id="UP000520198"/>
    </source>
</evidence>
<dbReference type="InterPro" id="IPR036390">
    <property type="entry name" value="WH_DNA-bd_sf"/>
</dbReference>
<protein>
    <submittedName>
        <fullName evidence="6">LysR family transcriptional regulator</fullName>
    </submittedName>
</protein>
<dbReference type="PRINTS" id="PR00039">
    <property type="entry name" value="HTHLYSR"/>
</dbReference>
<dbReference type="FunFam" id="1.10.10.10:FF:000001">
    <property type="entry name" value="LysR family transcriptional regulator"/>
    <property type="match status" value="1"/>
</dbReference>
<evidence type="ECO:0000313" key="6">
    <source>
        <dbReference type="EMBL" id="NVD42689.1"/>
    </source>
</evidence>
<evidence type="ECO:0000256" key="4">
    <source>
        <dbReference type="ARBA" id="ARBA00023163"/>
    </source>
</evidence>
<dbReference type="InterPro" id="IPR005119">
    <property type="entry name" value="LysR_subst-bd"/>
</dbReference>
<evidence type="ECO:0000259" key="5">
    <source>
        <dbReference type="PROSITE" id="PS50931"/>
    </source>
</evidence>